<dbReference type="Gene3D" id="1.10.10.10">
    <property type="entry name" value="Winged helix-like DNA-binding domain superfamily/Winged helix DNA-binding domain"/>
    <property type="match status" value="1"/>
</dbReference>
<keyword evidence="3" id="KW-0731">Sigma factor</keyword>
<dbReference type="SUPFAM" id="SSF88946">
    <property type="entry name" value="Sigma2 domain of RNA polymerase sigma factors"/>
    <property type="match status" value="1"/>
</dbReference>
<protein>
    <submittedName>
        <fullName evidence="6">Sigma-24</fullName>
    </submittedName>
</protein>
<keyword evidence="4" id="KW-0804">Transcription</keyword>
<name>A0A2X2K4S2_SPHMU</name>
<accession>A0A2X2K4S2</accession>
<dbReference type="InterPro" id="IPR014284">
    <property type="entry name" value="RNA_pol_sigma-70_dom"/>
</dbReference>
<dbReference type="InterPro" id="IPR013324">
    <property type="entry name" value="RNA_pol_sigma_r3/r4-like"/>
</dbReference>
<dbReference type="GO" id="GO:0016987">
    <property type="term" value="F:sigma factor activity"/>
    <property type="evidence" value="ECO:0007669"/>
    <property type="project" value="UniProtKB-KW"/>
</dbReference>
<dbReference type="Proteomes" id="UP000251241">
    <property type="component" value="Unassembled WGS sequence"/>
</dbReference>
<dbReference type="InterPro" id="IPR039425">
    <property type="entry name" value="RNA_pol_sigma-70-like"/>
</dbReference>
<dbReference type="AlphaFoldDB" id="A0A2X2K4S2"/>
<dbReference type="PANTHER" id="PTHR43133">
    <property type="entry name" value="RNA POLYMERASE ECF-TYPE SIGMA FACTO"/>
    <property type="match status" value="1"/>
</dbReference>
<dbReference type="InterPro" id="IPR013325">
    <property type="entry name" value="RNA_pol_sigma_r2"/>
</dbReference>
<dbReference type="InterPro" id="IPR013249">
    <property type="entry name" value="RNA_pol_sigma70_r4_t2"/>
</dbReference>
<gene>
    <name evidence="6" type="primary">rpoE_7</name>
    <name evidence="6" type="ORF">NCTC11343_05764</name>
</gene>
<dbReference type="SUPFAM" id="SSF88659">
    <property type="entry name" value="Sigma3 and sigma4 domains of RNA polymerase sigma factors"/>
    <property type="match status" value="1"/>
</dbReference>
<reference evidence="6 7" key="1">
    <citation type="submission" date="2018-06" db="EMBL/GenBank/DDBJ databases">
        <authorList>
            <consortium name="Pathogen Informatics"/>
            <person name="Doyle S."/>
        </authorList>
    </citation>
    <scope>NUCLEOTIDE SEQUENCE [LARGE SCALE GENOMIC DNA]</scope>
    <source>
        <strain evidence="6 7">NCTC11343</strain>
    </source>
</reference>
<evidence type="ECO:0000313" key="6">
    <source>
        <dbReference type="EMBL" id="SPZ95095.1"/>
    </source>
</evidence>
<dbReference type="EMBL" id="UAUU01000011">
    <property type="protein sequence ID" value="SPZ95095.1"/>
    <property type="molecule type" value="Genomic_DNA"/>
</dbReference>
<comment type="similarity">
    <text evidence="1">Belongs to the sigma-70 factor family. ECF subfamily.</text>
</comment>
<evidence type="ECO:0000256" key="3">
    <source>
        <dbReference type="ARBA" id="ARBA00023082"/>
    </source>
</evidence>
<evidence type="ECO:0000313" key="7">
    <source>
        <dbReference type="Proteomes" id="UP000251241"/>
    </source>
</evidence>
<feature type="domain" description="RNA polymerase sigma factor 70 region 4 type 2" evidence="5">
    <location>
        <begin position="126"/>
        <end position="174"/>
    </location>
</feature>
<dbReference type="Gene3D" id="1.10.1740.10">
    <property type="match status" value="1"/>
</dbReference>
<organism evidence="6 7">
    <name type="scientific">Sphingobacterium multivorum</name>
    <dbReference type="NCBI Taxonomy" id="28454"/>
    <lineage>
        <taxon>Bacteria</taxon>
        <taxon>Pseudomonadati</taxon>
        <taxon>Bacteroidota</taxon>
        <taxon>Sphingobacteriia</taxon>
        <taxon>Sphingobacteriales</taxon>
        <taxon>Sphingobacteriaceae</taxon>
        <taxon>Sphingobacterium</taxon>
    </lineage>
</organism>
<evidence type="ECO:0000256" key="1">
    <source>
        <dbReference type="ARBA" id="ARBA00010641"/>
    </source>
</evidence>
<dbReference type="PANTHER" id="PTHR43133:SF46">
    <property type="entry name" value="RNA POLYMERASE SIGMA-70 FACTOR ECF SUBFAMILY"/>
    <property type="match status" value="1"/>
</dbReference>
<keyword evidence="2" id="KW-0805">Transcription regulation</keyword>
<dbReference type="GeneID" id="99065438"/>
<dbReference type="RefSeq" id="WP_061083928.1">
    <property type="nucleotide sequence ID" value="NZ_CP069793.1"/>
</dbReference>
<dbReference type="GO" id="GO:0003677">
    <property type="term" value="F:DNA binding"/>
    <property type="evidence" value="ECO:0007669"/>
    <property type="project" value="InterPro"/>
</dbReference>
<evidence type="ECO:0000256" key="4">
    <source>
        <dbReference type="ARBA" id="ARBA00023163"/>
    </source>
</evidence>
<sequence length="193" mass="22208">MISRNLIDERALLEEFRSGDQQAFERIFLLHNSALTFFANRLLLNYDQANSQEIVLDTFLKLYDRRESVVSLSSIKAFLYISVKNGCLNAIEKEKVRLRRFDTYAQNIEEFEDNVLSKIVQAELYQELQQAIELLPVQCRAIMEKLMEGKSPKEVSVELDISISTVNSQKSRAISLLKKTLSSSGMALLLFYL</sequence>
<evidence type="ECO:0000259" key="5">
    <source>
        <dbReference type="Pfam" id="PF08281"/>
    </source>
</evidence>
<dbReference type="NCBIfam" id="TIGR02937">
    <property type="entry name" value="sigma70-ECF"/>
    <property type="match status" value="1"/>
</dbReference>
<dbReference type="InterPro" id="IPR036388">
    <property type="entry name" value="WH-like_DNA-bd_sf"/>
</dbReference>
<evidence type="ECO:0000256" key="2">
    <source>
        <dbReference type="ARBA" id="ARBA00023015"/>
    </source>
</evidence>
<dbReference type="Pfam" id="PF08281">
    <property type="entry name" value="Sigma70_r4_2"/>
    <property type="match status" value="1"/>
</dbReference>
<proteinExistence type="inferred from homology"/>
<dbReference type="GO" id="GO:0006352">
    <property type="term" value="P:DNA-templated transcription initiation"/>
    <property type="evidence" value="ECO:0007669"/>
    <property type="project" value="InterPro"/>
</dbReference>